<dbReference type="InterPro" id="IPR036390">
    <property type="entry name" value="WH_DNA-bd_sf"/>
</dbReference>
<dbReference type="Proteomes" id="UP001419910">
    <property type="component" value="Unassembled WGS sequence"/>
</dbReference>
<dbReference type="Pfam" id="PF01047">
    <property type="entry name" value="MarR"/>
    <property type="match status" value="1"/>
</dbReference>
<sequence>MGTTTLQADDLDHLPVDLHNREMKQAKDPSGGLEAAVIELSLAIGQLRRRLRSEASPLTLNLSQLGTLVRLEQNGWSAAAELARAESMKPQSMSEVLKSLEKAGLVKRRAHPTDGRQIQFALTDAGLETRQQRKIAKRDWLLGAMSKLSSEEFKRLVAAIPIIKRLGDD</sequence>
<keyword evidence="3" id="KW-0804">Transcription</keyword>
<feature type="domain" description="HTH marR-type" evidence="4">
    <location>
        <begin position="30"/>
        <end position="165"/>
    </location>
</feature>
<protein>
    <submittedName>
        <fullName evidence="5">MarR family transcriptional regulator</fullName>
    </submittedName>
</protein>
<evidence type="ECO:0000259" key="4">
    <source>
        <dbReference type="PROSITE" id="PS50995"/>
    </source>
</evidence>
<evidence type="ECO:0000256" key="3">
    <source>
        <dbReference type="ARBA" id="ARBA00023163"/>
    </source>
</evidence>
<proteinExistence type="predicted"/>
<dbReference type="InterPro" id="IPR052526">
    <property type="entry name" value="HTH-type_Bedaq_tolerance"/>
</dbReference>
<dbReference type="InterPro" id="IPR036388">
    <property type="entry name" value="WH-like_DNA-bd_sf"/>
</dbReference>
<dbReference type="PROSITE" id="PS50995">
    <property type="entry name" value="HTH_MARR_2"/>
    <property type="match status" value="1"/>
</dbReference>
<name>A0ABU9YCT8_9SPHN</name>
<dbReference type="EMBL" id="JBDIME010000058">
    <property type="protein sequence ID" value="MEN2793629.1"/>
    <property type="molecule type" value="Genomic_DNA"/>
</dbReference>
<dbReference type="PROSITE" id="PS01117">
    <property type="entry name" value="HTH_MARR_1"/>
    <property type="match status" value="1"/>
</dbReference>
<evidence type="ECO:0000256" key="2">
    <source>
        <dbReference type="ARBA" id="ARBA00023125"/>
    </source>
</evidence>
<evidence type="ECO:0000256" key="1">
    <source>
        <dbReference type="ARBA" id="ARBA00023015"/>
    </source>
</evidence>
<organism evidence="5 6">
    <name type="scientific">Sphingomonas oligophenolica</name>
    <dbReference type="NCBI Taxonomy" id="301154"/>
    <lineage>
        <taxon>Bacteria</taxon>
        <taxon>Pseudomonadati</taxon>
        <taxon>Pseudomonadota</taxon>
        <taxon>Alphaproteobacteria</taxon>
        <taxon>Sphingomonadales</taxon>
        <taxon>Sphingomonadaceae</taxon>
        <taxon>Sphingomonas</taxon>
    </lineage>
</organism>
<comment type="caution">
    <text evidence="5">The sequence shown here is derived from an EMBL/GenBank/DDBJ whole genome shotgun (WGS) entry which is preliminary data.</text>
</comment>
<dbReference type="InterPro" id="IPR000835">
    <property type="entry name" value="HTH_MarR-typ"/>
</dbReference>
<accession>A0ABU9YCT8</accession>
<keyword evidence="2" id="KW-0238">DNA-binding</keyword>
<dbReference type="InterPro" id="IPR023187">
    <property type="entry name" value="Tscrpt_reg_MarR-type_CS"/>
</dbReference>
<dbReference type="SUPFAM" id="SSF46785">
    <property type="entry name" value="Winged helix' DNA-binding domain"/>
    <property type="match status" value="1"/>
</dbReference>
<dbReference type="PANTHER" id="PTHR39515:SF2">
    <property type="entry name" value="HTH-TYPE TRANSCRIPTIONAL REGULATOR RV0880"/>
    <property type="match status" value="1"/>
</dbReference>
<keyword evidence="6" id="KW-1185">Reference proteome</keyword>
<dbReference type="Gene3D" id="1.10.10.10">
    <property type="entry name" value="Winged helix-like DNA-binding domain superfamily/Winged helix DNA-binding domain"/>
    <property type="match status" value="1"/>
</dbReference>
<gene>
    <name evidence="5" type="ORF">ABC974_28710</name>
</gene>
<reference evidence="5 6" key="1">
    <citation type="submission" date="2024-05" db="EMBL/GenBank/DDBJ databases">
        <authorList>
            <person name="Liu Q."/>
            <person name="Xin Y.-H."/>
        </authorList>
    </citation>
    <scope>NUCLEOTIDE SEQUENCE [LARGE SCALE GENOMIC DNA]</scope>
    <source>
        <strain evidence="5 6">CGMCC 1.10181</strain>
    </source>
</reference>
<keyword evidence="1" id="KW-0805">Transcription regulation</keyword>
<dbReference type="SMART" id="SM00347">
    <property type="entry name" value="HTH_MARR"/>
    <property type="match status" value="1"/>
</dbReference>
<evidence type="ECO:0000313" key="6">
    <source>
        <dbReference type="Proteomes" id="UP001419910"/>
    </source>
</evidence>
<dbReference type="RefSeq" id="WP_343891538.1">
    <property type="nucleotide sequence ID" value="NZ_BAAAEH010000046.1"/>
</dbReference>
<evidence type="ECO:0000313" key="5">
    <source>
        <dbReference type="EMBL" id="MEN2793629.1"/>
    </source>
</evidence>
<dbReference type="PANTHER" id="PTHR39515">
    <property type="entry name" value="CONSERVED PROTEIN"/>
    <property type="match status" value="1"/>
</dbReference>